<dbReference type="Pfam" id="PF08340">
    <property type="entry name" value="YicC-like_C"/>
    <property type="match status" value="1"/>
</dbReference>
<accession>A0ABX7FY06</accession>
<dbReference type="EMBL" id="CP069127">
    <property type="protein sequence ID" value="QRG70675.1"/>
    <property type="molecule type" value="Genomic_DNA"/>
</dbReference>
<gene>
    <name evidence="8" type="ORF">JNE38_18920</name>
</gene>
<name>A0ABX7FY06_BRECH</name>
<evidence type="ECO:0000256" key="4">
    <source>
        <dbReference type="ARBA" id="ARBA00022801"/>
    </source>
</evidence>
<comment type="cofactor">
    <cofactor evidence="1">
        <name>a divalent metal cation</name>
        <dbReference type="ChEBI" id="CHEBI:60240"/>
    </cofactor>
</comment>
<organism evidence="8 9">
    <name type="scientific">Brevibacillus choshinensis</name>
    <dbReference type="NCBI Taxonomy" id="54911"/>
    <lineage>
        <taxon>Bacteria</taxon>
        <taxon>Bacillati</taxon>
        <taxon>Bacillota</taxon>
        <taxon>Bacilli</taxon>
        <taxon>Bacillales</taxon>
        <taxon>Paenibacillaceae</taxon>
        <taxon>Brevibacillus</taxon>
    </lineage>
</organism>
<feature type="domain" description="Endoribonuclease YicC-like N-terminal" evidence="6">
    <location>
        <begin position="2"/>
        <end position="157"/>
    </location>
</feature>
<evidence type="ECO:0000256" key="2">
    <source>
        <dbReference type="ARBA" id="ARBA00022722"/>
    </source>
</evidence>
<dbReference type="PANTHER" id="PTHR30636">
    <property type="entry name" value="UPF0701 PROTEIN YICC"/>
    <property type="match status" value="1"/>
</dbReference>
<keyword evidence="9" id="KW-1185">Reference proteome</keyword>
<keyword evidence="4" id="KW-0378">Hydrolase</keyword>
<dbReference type="InterPro" id="IPR013527">
    <property type="entry name" value="YicC-like_N"/>
</dbReference>
<keyword evidence="3" id="KW-0255">Endonuclease</keyword>
<dbReference type="Pfam" id="PF03755">
    <property type="entry name" value="YicC-like_N"/>
    <property type="match status" value="1"/>
</dbReference>
<dbReference type="InterPro" id="IPR005229">
    <property type="entry name" value="YicC/YloC-like"/>
</dbReference>
<evidence type="ECO:0000256" key="1">
    <source>
        <dbReference type="ARBA" id="ARBA00001968"/>
    </source>
</evidence>
<evidence type="ECO:0000259" key="6">
    <source>
        <dbReference type="Pfam" id="PF03755"/>
    </source>
</evidence>
<protein>
    <submittedName>
        <fullName evidence="8">YicC family protein</fullName>
    </submittedName>
</protein>
<reference evidence="8 9" key="1">
    <citation type="submission" date="2021-01" db="EMBL/GenBank/DDBJ databases">
        <title>Identification of strong promoters based on the transcriptome of Brevibacillus choshinensis.</title>
        <authorList>
            <person name="Yao D."/>
            <person name="Zhang K."/>
            <person name="Wu J."/>
        </authorList>
    </citation>
    <scope>NUCLEOTIDE SEQUENCE [LARGE SCALE GENOMIC DNA]</scope>
    <source>
        <strain evidence="8 9">HPD31-SP3</strain>
    </source>
</reference>
<dbReference type="RefSeq" id="WP_203357640.1">
    <property type="nucleotide sequence ID" value="NZ_CP069127.1"/>
</dbReference>
<dbReference type="PANTHER" id="PTHR30636:SF3">
    <property type="entry name" value="UPF0701 PROTEIN YICC"/>
    <property type="match status" value="1"/>
</dbReference>
<dbReference type="NCBIfam" id="TIGR00255">
    <property type="entry name" value="YicC/YloC family endoribonuclease"/>
    <property type="match status" value="1"/>
</dbReference>
<sequence length="295" mass="34195">MVRSMTGYGRVDEMKGSMRLAVELRAVNHRFQEILVRLPKNWNMLEDRIRKQVARYVRRGRVDVTISLEENDAISSAVAINWDVAEQFLQLSREMDQRFSLETPLSAKDLLLFPGVIHTNDTQETDRDEVAEWVQSVVNAAAEDLLSMKTVEGEGLQADLVHRLLSVNTWLEEIRQLAPSCTKEYHSRLQQRLNEWATQAPFELDQQRLAQEVVFFAEKSDISEEITRLASHCHQFSQQLEKDEAVGRKLDFLLQEMNREANTIASKANHLRIQHLAVEIKTELEKMREQVQNVE</sequence>
<proteinExistence type="inferred from homology"/>
<evidence type="ECO:0000313" key="8">
    <source>
        <dbReference type="EMBL" id="QRG70675.1"/>
    </source>
</evidence>
<feature type="domain" description="Endoribonuclease YicC-like C-terminal" evidence="7">
    <location>
        <begin position="174"/>
        <end position="295"/>
    </location>
</feature>
<evidence type="ECO:0000256" key="3">
    <source>
        <dbReference type="ARBA" id="ARBA00022759"/>
    </source>
</evidence>
<dbReference type="Proteomes" id="UP000596248">
    <property type="component" value="Chromosome"/>
</dbReference>
<evidence type="ECO:0000313" key="9">
    <source>
        <dbReference type="Proteomes" id="UP000596248"/>
    </source>
</evidence>
<evidence type="ECO:0000259" key="7">
    <source>
        <dbReference type="Pfam" id="PF08340"/>
    </source>
</evidence>
<keyword evidence="2" id="KW-0540">Nuclease</keyword>
<dbReference type="InterPro" id="IPR013551">
    <property type="entry name" value="YicC-like_C"/>
</dbReference>
<comment type="similarity">
    <text evidence="5">Belongs to the YicC/YloC family.</text>
</comment>
<evidence type="ECO:0000256" key="5">
    <source>
        <dbReference type="ARBA" id="ARBA00035648"/>
    </source>
</evidence>